<accession>A0A9W6Y8R7</accession>
<dbReference type="Proteomes" id="UP001165121">
    <property type="component" value="Unassembled WGS sequence"/>
</dbReference>
<feature type="region of interest" description="Disordered" evidence="1">
    <location>
        <begin position="61"/>
        <end position="87"/>
    </location>
</feature>
<feature type="compositionally biased region" description="Basic and acidic residues" evidence="1">
    <location>
        <begin position="63"/>
        <end position="73"/>
    </location>
</feature>
<reference evidence="2" key="1">
    <citation type="submission" date="2023-04" db="EMBL/GenBank/DDBJ databases">
        <title>Phytophthora fragariaefolia NBRC 109709.</title>
        <authorList>
            <person name="Ichikawa N."/>
            <person name="Sato H."/>
            <person name="Tonouchi N."/>
        </authorList>
    </citation>
    <scope>NUCLEOTIDE SEQUENCE</scope>
    <source>
        <strain evidence="2">NBRC 109709</strain>
    </source>
</reference>
<gene>
    <name evidence="2" type="ORF">Pfra01_002315500</name>
</gene>
<evidence type="ECO:0000313" key="2">
    <source>
        <dbReference type="EMBL" id="GMF55145.1"/>
    </source>
</evidence>
<keyword evidence="3" id="KW-1185">Reference proteome</keyword>
<dbReference type="OrthoDB" id="79176at2759"/>
<dbReference type="AlphaFoldDB" id="A0A9W6Y8R7"/>
<proteinExistence type="predicted"/>
<evidence type="ECO:0000313" key="3">
    <source>
        <dbReference type="Proteomes" id="UP001165121"/>
    </source>
</evidence>
<evidence type="ECO:0000256" key="1">
    <source>
        <dbReference type="SAM" id="MobiDB-lite"/>
    </source>
</evidence>
<dbReference type="EMBL" id="BSXT01003662">
    <property type="protein sequence ID" value="GMF55145.1"/>
    <property type="molecule type" value="Genomic_DNA"/>
</dbReference>
<organism evidence="2 3">
    <name type="scientific">Phytophthora fragariaefolia</name>
    <dbReference type="NCBI Taxonomy" id="1490495"/>
    <lineage>
        <taxon>Eukaryota</taxon>
        <taxon>Sar</taxon>
        <taxon>Stramenopiles</taxon>
        <taxon>Oomycota</taxon>
        <taxon>Peronosporomycetes</taxon>
        <taxon>Peronosporales</taxon>
        <taxon>Peronosporaceae</taxon>
        <taxon>Phytophthora</taxon>
    </lineage>
</organism>
<comment type="caution">
    <text evidence="2">The sequence shown here is derived from an EMBL/GenBank/DDBJ whole genome shotgun (WGS) entry which is preliminary data.</text>
</comment>
<sequence>MSLYPDESSFVTCPLHAIAMALAMQDFPVASLLDLKQLSTVEKDDAHLALDKRPLAEALQRCGDGDSRDDVIPPRKSGRRAGIGAPPQLKMQGYVNQVAKEGCARLADADITPNLSSHSFRRGGAQHAKR</sequence>
<protein>
    <submittedName>
        <fullName evidence="2">Unnamed protein product</fullName>
    </submittedName>
</protein>
<name>A0A9W6Y8R7_9STRA</name>